<proteinExistence type="predicted"/>
<keyword evidence="4" id="KW-0067">ATP-binding</keyword>
<dbReference type="SMART" id="SM00490">
    <property type="entry name" value="HELICc"/>
    <property type="match status" value="1"/>
</dbReference>
<keyword evidence="7" id="KW-1185">Reference proteome</keyword>
<name>A0ABS2G679_FUSMR</name>
<dbReference type="SUPFAM" id="SSF52540">
    <property type="entry name" value="P-loop containing nucleoside triphosphate hydrolases"/>
    <property type="match status" value="1"/>
</dbReference>
<reference evidence="6 7" key="1">
    <citation type="journal article" date="2021" name="Sci. Rep.">
        <title>The distribution of antibiotic resistance genes in chicken gut microbiota commensals.</title>
        <authorList>
            <person name="Juricova H."/>
            <person name="Matiasovicova J."/>
            <person name="Kubasova T."/>
            <person name="Cejkova D."/>
            <person name="Rychlik I."/>
        </authorList>
    </citation>
    <scope>NUCLEOTIDE SEQUENCE [LARGE SCALE GENOMIC DNA]</scope>
    <source>
        <strain evidence="6 7">An425</strain>
    </source>
</reference>
<feature type="domain" description="Helicase C-terminal" evidence="5">
    <location>
        <begin position="4"/>
        <end position="166"/>
    </location>
</feature>
<dbReference type="InterPro" id="IPR001650">
    <property type="entry name" value="Helicase_C-like"/>
</dbReference>
<sequence>DERSFNNLIYVGAGKNKIEDESNEINFIDETIKRIRENLDFKVMKFTSKETKDERVDIIDKFEKQDINAVIAIKCLDEGVNIPSIERAYILGSTGNYREFVQRRGRILRKAKNKIKAEIFDYLVVPRSYYYNNPKNLETFSFEKKLVENELKRLEEYNNLALNKARNESMLANLKKYYGIKERS</sequence>
<feature type="non-terminal residue" evidence="6">
    <location>
        <position position="1"/>
    </location>
</feature>
<evidence type="ECO:0000256" key="3">
    <source>
        <dbReference type="ARBA" id="ARBA00022806"/>
    </source>
</evidence>
<gene>
    <name evidence="6" type="ORF">H6A04_11435</name>
</gene>
<evidence type="ECO:0000313" key="7">
    <source>
        <dbReference type="Proteomes" id="UP000728968"/>
    </source>
</evidence>
<keyword evidence="2" id="KW-0378">Hydrolase</keyword>
<dbReference type="InterPro" id="IPR027417">
    <property type="entry name" value="P-loop_NTPase"/>
</dbReference>
<dbReference type="PANTHER" id="PTHR11274">
    <property type="entry name" value="RAD25/XP-B DNA REPAIR HELICASE"/>
    <property type="match status" value="1"/>
</dbReference>
<organism evidence="6 7">
    <name type="scientific">Fusobacterium mortiferum</name>
    <dbReference type="NCBI Taxonomy" id="850"/>
    <lineage>
        <taxon>Bacteria</taxon>
        <taxon>Fusobacteriati</taxon>
        <taxon>Fusobacteriota</taxon>
        <taxon>Fusobacteriia</taxon>
        <taxon>Fusobacteriales</taxon>
        <taxon>Fusobacteriaceae</taxon>
        <taxon>Fusobacterium</taxon>
    </lineage>
</organism>
<evidence type="ECO:0000256" key="2">
    <source>
        <dbReference type="ARBA" id="ARBA00022801"/>
    </source>
</evidence>
<dbReference type="PROSITE" id="PS51194">
    <property type="entry name" value="HELICASE_CTER"/>
    <property type="match status" value="1"/>
</dbReference>
<dbReference type="PANTHER" id="PTHR11274:SF0">
    <property type="entry name" value="GENERAL TRANSCRIPTION AND DNA REPAIR FACTOR IIH HELICASE SUBUNIT XPB"/>
    <property type="match status" value="1"/>
</dbReference>
<evidence type="ECO:0000259" key="5">
    <source>
        <dbReference type="PROSITE" id="PS51194"/>
    </source>
</evidence>
<evidence type="ECO:0000313" key="6">
    <source>
        <dbReference type="EMBL" id="MBM6876243.1"/>
    </source>
</evidence>
<protein>
    <submittedName>
        <fullName evidence="6">DNA repair protein</fullName>
    </submittedName>
</protein>
<comment type="caution">
    <text evidence="6">The sequence shown here is derived from an EMBL/GenBank/DDBJ whole genome shotgun (WGS) entry which is preliminary data.</text>
</comment>
<dbReference type="Gene3D" id="3.40.50.300">
    <property type="entry name" value="P-loop containing nucleotide triphosphate hydrolases"/>
    <property type="match status" value="1"/>
</dbReference>
<accession>A0ABS2G679</accession>
<keyword evidence="3" id="KW-0347">Helicase</keyword>
<dbReference type="Proteomes" id="UP000728968">
    <property type="component" value="Unassembled WGS sequence"/>
</dbReference>
<dbReference type="RefSeq" id="WP_275045424.1">
    <property type="nucleotide sequence ID" value="NZ_JACJLT010000239.1"/>
</dbReference>
<evidence type="ECO:0000256" key="1">
    <source>
        <dbReference type="ARBA" id="ARBA00022741"/>
    </source>
</evidence>
<dbReference type="EMBL" id="JACJLT010000239">
    <property type="protein sequence ID" value="MBM6876243.1"/>
    <property type="molecule type" value="Genomic_DNA"/>
</dbReference>
<dbReference type="InterPro" id="IPR050615">
    <property type="entry name" value="ATP-dep_DNA_Helicase"/>
</dbReference>
<keyword evidence="1" id="KW-0547">Nucleotide-binding</keyword>
<evidence type="ECO:0000256" key="4">
    <source>
        <dbReference type="ARBA" id="ARBA00022840"/>
    </source>
</evidence>
<dbReference type="Pfam" id="PF00271">
    <property type="entry name" value="Helicase_C"/>
    <property type="match status" value="1"/>
</dbReference>